<name>A0ACB9G803_CICIN</name>
<dbReference type="EMBL" id="CM042010">
    <property type="protein sequence ID" value="KAI3779338.1"/>
    <property type="molecule type" value="Genomic_DNA"/>
</dbReference>
<comment type="caution">
    <text evidence="1">The sequence shown here is derived from an EMBL/GenBank/DDBJ whole genome shotgun (WGS) entry which is preliminary data.</text>
</comment>
<organism evidence="1 2">
    <name type="scientific">Cichorium intybus</name>
    <name type="common">Chicory</name>
    <dbReference type="NCBI Taxonomy" id="13427"/>
    <lineage>
        <taxon>Eukaryota</taxon>
        <taxon>Viridiplantae</taxon>
        <taxon>Streptophyta</taxon>
        <taxon>Embryophyta</taxon>
        <taxon>Tracheophyta</taxon>
        <taxon>Spermatophyta</taxon>
        <taxon>Magnoliopsida</taxon>
        <taxon>eudicotyledons</taxon>
        <taxon>Gunneridae</taxon>
        <taxon>Pentapetalae</taxon>
        <taxon>asterids</taxon>
        <taxon>campanulids</taxon>
        <taxon>Asterales</taxon>
        <taxon>Asteraceae</taxon>
        <taxon>Cichorioideae</taxon>
        <taxon>Cichorieae</taxon>
        <taxon>Cichoriinae</taxon>
        <taxon>Cichorium</taxon>
    </lineage>
</organism>
<reference evidence="2" key="1">
    <citation type="journal article" date="2022" name="Mol. Ecol. Resour.">
        <title>The genomes of chicory, endive, great burdock and yacon provide insights into Asteraceae palaeo-polyploidization history and plant inulin production.</title>
        <authorList>
            <person name="Fan W."/>
            <person name="Wang S."/>
            <person name="Wang H."/>
            <person name="Wang A."/>
            <person name="Jiang F."/>
            <person name="Liu H."/>
            <person name="Zhao H."/>
            <person name="Xu D."/>
            <person name="Zhang Y."/>
        </authorList>
    </citation>
    <scope>NUCLEOTIDE SEQUENCE [LARGE SCALE GENOMIC DNA]</scope>
    <source>
        <strain evidence="2">cv. Punajuju</strain>
    </source>
</reference>
<protein>
    <submittedName>
        <fullName evidence="1">Uncharacterized protein</fullName>
    </submittedName>
</protein>
<sequence length="112" mass="12141">MLAYYHHTAASPPSSFYSDSGKCVVAGRRGCFPQRKYGTSIKCLGFFVRHALIVVITNASNLHGYTLRSLYKAIQTSGDQEPITVTGSDSIDAIKVAIMRHTSSDLTPGQCV</sequence>
<gene>
    <name evidence="1" type="ORF">L2E82_09038</name>
</gene>
<accession>A0ACB9G803</accession>
<keyword evidence="2" id="KW-1185">Reference proteome</keyword>
<proteinExistence type="predicted"/>
<evidence type="ECO:0000313" key="2">
    <source>
        <dbReference type="Proteomes" id="UP001055811"/>
    </source>
</evidence>
<evidence type="ECO:0000313" key="1">
    <source>
        <dbReference type="EMBL" id="KAI3779338.1"/>
    </source>
</evidence>
<reference evidence="1 2" key="2">
    <citation type="journal article" date="2022" name="Mol. Ecol. Resour.">
        <title>The genomes of chicory, endive, great burdock and yacon provide insights into Asteraceae paleo-polyploidization history and plant inulin production.</title>
        <authorList>
            <person name="Fan W."/>
            <person name="Wang S."/>
            <person name="Wang H."/>
            <person name="Wang A."/>
            <person name="Jiang F."/>
            <person name="Liu H."/>
            <person name="Zhao H."/>
            <person name="Xu D."/>
            <person name="Zhang Y."/>
        </authorList>
    </citation>
    <scope>NUCLEOTIDE SEQUENCE [LARGE SCALE GENOMIC DNA]</scope>
    <source>
        <strain evidence="2">cv. Punajuju</strain>
        <tissue evidence="1">Leaves</tissue>
    </source>
</reference>
<dbReference type="Proteomes" id="UP001055811">
    <property type="component" value="Linkage Group LG02"/>
</dbReference>